<gene>
    <name evidence="2" type="ORF">BECKH772B_GA0070898_1000912</name>
    <name evidence="3" type="ORF">BECKH772C_GA0070978_1001010</name>
</gene>
<accession>A0A450UWV3</accession>
<organism evidence="3">
    <name type="scientific">Candidatus Kentrum eta</name>
    <dbReference type="NCBI Taxonomy" id="2126337"/>
    <lineage>
        <taxon>Bacteria</taxon>
        <taxon>Pseudomonadati</taxon>
        <taxon>Pseudomonadota</taxon>
        <taxon>Gammaproteobacteria</taxon>
        <taxon>Candidatus Kentrum</taxon>
    </lineage>
</organism>
<sequence>MSRAKKLFGNSRRSEVVARLWFPQGAMGAKIRIVVDYTTQFSLPSQRGRAQFGGHRGRLRISKQLLRVRRGNGTGCRESAAGKILARSRLMTNHALSVSGAASLVPRTANSFHETTEYFMKTILPVVVSVCGGLLASPVHAVDPNRLMQGAQQGLSSVGTPATEKAEDSDVGPGLKEALNIGAERAIALLGESGGFLNDESVRIGLPGSLHQAAELARAVGQGALVDEFETTVNRAAEKAIPETIDIVRQVVGEMSWSDAQGILNGPDDAATEYLREKGGPALAERIKPIVSEATDASGATSAYKQLAGLGQESPSSSMGGAGLGSAMGSALGSALGGLIGGDSMDLDSYVTDKALDGLFLKLAEEEKAIRTDPVARGTDLLKSVFGG</sequence>
<proteinExistence type="predicted"/>
<evidence type="ECO:0000313" key="3">
    <source>
        <dbReference type="EMBL" id="VFJ97016.1"/>
    </source>
</evidence>
<dbReference type="AlphaFoldDB" id="A0A450UWV3"/>
<evidence type="ECO:0000256" key="1">
    <source>
        <dbReference type="SAM" id="MobiDB-lite"/>
    </source>
</evidence>
<evidence type="ECO:0008006" key="4">
    <source>
        <dbReference type="Google" id="ProtNLM"/>
    </source>
</evidence>
<dbReference type="InterPro" id="IPR025245">
    <property type="entry name" value="DUF4197"/>
</dbReference>
<protein>
    <recommendedName>
        <fullName evidence="4">DUF4197 domain-containing protein</fullName>
    </recommendedName>
</protein>
<dbReference type="Pfam" id="PF13852">
    <property type="entry name" value="DUF4197"/>
    <property type="match status" value="1"/>
</dbReference>
<name>A0A450UWV3_9GAMM</name>
<reference evidence="3" key="1">
    <citation type="submission" date="2019-02" db="EMBL/GenBank/DDBJ databases">
        <authorList>
            <person name="Gruber-Vodicka R. H."/>
            <person name="Seah K. B. B."/>
        </authorList>
    </citation>
    <scope>NUCLEOTIDE SEQUENCE</scope>
    <source>
        <strain evidence="3">BECK_SA2B12</strain>
        <strain evidence="2">BECK_SA2B20</strain>
    </source>
</reference>
<dbReference type="EMBL" id="CAADFJ010000010">
    <property type="protein sequence ID" value="VFJ97016.1"/>
    <property type="molecule type" value="Genomic_DNA"/>
</dbReference>
<evidence type="ECO:0000313" key="2">
    <source>
        <dbReference type="EMBL" id="VFJ90358.1"/>
    </source>
</evidence>
<feature type="region of interest" description="Disordered" evidence="1">
    <location>
        <begin position="152"/>
        <end position="172"/>
    </location>
</feature>
<dbReference type="EMBL" id="CAADFI010000009">
    <property type="protein sequence ID" value="VFJ90358.1"/>
    <property type="molecule type" value="Genomic_DNA"/>
</dbReference>